<dbReference type="Pfam" id="PF03547">
    <property type="entry name" value="Mem_trans"/>
    <property type="match status" value="1"/>
</dbReference>
<name>A0A8J5VHX2_ZIZPA</name>
<sequence length="386" mass="41036">MIAWADIYKVVAAMAPLYFALALGYGSVRWWRFFSPEQCAAINTMVIYFSMPFFTFDFVVRTDPFSMNYRVIATDAVSKVITILAMAAWARCCAKAGAYSWSITGFSLAALNNTLVVGVPLLNAMYGKWAQDLIVQIAVVQSIVWFPLLLMAFELRKAWVVGVGGGATSTTDDIVLDGGDGGRARRVGPGLSSPPEKDGYGDGDGDVEINMDGVIASAAGSGLRFWPTARTVGLKLARNPNVYASVLGVVWACIAYRWHLSLPGIVTGSLQVMSKTGTGMSMFSMGLFMAQQERVIACGAGLTALGMALRFVAGPVATLLGAAALGLRGDVLHLAIIQAALPQSIASFVFAKEYGLHANVLSTAVIFGTLISLPILIAYYAVLAIV</sequence>
<evidence type="ECO:0000256" key="3">
    <source>
        <dbReference type="ARBA" id="ARBA00022448"/>
    </source>
</evidence>
<feature type="transmembrane region" description="Helical" evidence="8">
    <location>
        <begin position="302"/>
        <end position="325"/>
    </location>
</feature>
<dbReference type="GO" id="GO:0009926">
    <property type="term" value="P:auxin polar transport"/>
    <property type="evidence" value="ECO:0007669"/>
    <property type="project" value="TreeGrafter"/>
</dbReference>
<feature type="transmembrane region" description="Helical" evidence="8">
    <location>
        <begin position="133"/>
        <end position="153"/>
    </location>
</feature>
<dbReference type="GO" id="GO:0005886">
    <property type="term" value="C:plasma membrane"/>
    <property type="evidence" value="ECO:0007669"/>
    <property type="project" value="TreeGrafter"/>
</dbReference>
<feature type="transmembrane region" description="Helical" evidence="8">
    <location>
        <begin position="331"/>
        <end position="351"/>
    </location>
</feature>
<evidence type="ECO:0000256" key="5">
    <source>
        <dbReference type="ARBA" id="ARBA00022989"/>
    </source>
</evidence>
<proteinExistence type="inferred from homology"/>
<feature type="transmembrane region" description="Helical" evidence="8">
    <location>
        <begin position="101"/>
        <end position="121"/>
    </location>
</feature>
<reference evidence="10" key="2">
    <citation type="submission" date="2021-02" db="EMBL/GenBank/DDBJ databases">
        <authorList>
            <person name="Kimball J.A."/>
            <person name="Haas M.W."/>
            <person name="Macchietto M."/>
            <person name="Kono T."/>
            <person name="Duquette J."/>
            <person name="Shao M."/>
        </authorList>
    </citation>
    <scope>NUCLEOTIDE SEQUENCE</scope>
    <source>
        <tissue evidence="10">Fresh leaf tissue</tissue>
    </source>
</reference>
<dbReference type="GO" id="GO:0010329">
    <property type="term" value="F:auxin efflux transmembrane transporter activity"/>
    <property type="evidence" value="ECO:0007669"/>
    <property type="project" value="TreeGrafter"/>
</dbReference>
<keyword evidence="4 8" id="KW-0812">Transmembrane</keyword>
<gene>
    <name evidence="10" type="ORF">GUJ93_ZPchr0008g11431</name>
</gene>
<protein>
    <recommendedName>
        <fullName evidence="8">Auxin efflux carrier component</fullName>
    </recommendedName>
</protein>
<comment type="subcellular location">
    <subcellularLocation>
        <location evidence="1 8">Membrane</location>
        <topology evidence="1 8">Multi-pass membrane protein</topology>
    </subcellularLocation>
</comment>
<keyword evidence="5 8" id="KW-1133">Transmembrane helix</keyword>
<dbReference type="InterPro" id="IPR014024">
    <property type="entry name" value="Auxin_eff_plant"/>
</dbReference>
<evidence type="ECO:0000256" key="9">
    <source>
        <dbReference type="SAM" id="MobiDB-lite"/>
    </source>
</evidence>
<feature type="transmembrane region" description="Helical" evidence="8">
    <location>
        <begin position="40"/>
        <end position="59"/>
    </location>
</feature>
<organism evidence="10 11">
    <name type="scientific">Zizania palustris</name>
    <name type="common">Northern wild rice</name>
    <dbReference type="NCBI Taxonomy" id="103762"/>
    <lineage>
        <taxon>Eukaryota</taxon>
        <taxon>Viridiplantae</taxon>
        <taxon>Streptophyta</taxon>
        <taxon>Embryophyta</taxon>
        <taxon>Tracheophyta</taxon>
        <taxon>Spermatophyta</taxon>
        <taxon>Magnoliopsida</taxon>
        <taxon>Liliopsida</taxon>
        <taxon>Poales</taxon>
        <taxon>Poaceae</taxon>
        <taxon>BOP clade</taxon>
        <taxon>Oryzoideae</taxon>
        <taxon>Oryzeae</taxon>
        <taxon>Zizaniinae</taxon>
        <taxon>Zizania</taxon>
    </lineage>
</organism>
<dbReference type="PANTHER" id="PTHR31752:SF11">
    <property type="entry name" value="AUXIN EFFLUX CARRIER COMPONENT 5C-RELATED"/>
    <property type="match status" value="1"/>
</dbReference>
<feature type="transmembrane region" description="Helical" evidence="8">
    <location>
        <begin position="71"/>
        <end position="89"/>
    </location>
</feature>
<dbReference type="OrthoDB" id="2133778at2759"/>
<evidence type="ECO:0000256" key="8">
    <source>
        <dbReference type="RuleBase" id="RU362108"/>
    </source>
</evidence>
<dbReference type="NCBIfam" id="TIGR00946">
    <property type="entry name" value="2a69"/>
    <property type="match status" value="1"/>
</dbReference>
<dbReference type="InterPro" id="IPR051107">
    <property type="entry name" value="Auxin_Efflux_Carrier"/>
</dbReference>
<evidence type="ECO:0000256" key="6">
    <source>
        <dbReference type="ARBA" id="ARBA00023136"/>
    </source>
</evidence>
<dbReference type="Proteomes" id="UP000729402">
    <property type="component" value="Unassembled WGS sequence"/>
</dbReference>
<keyword evidence="6 8" id="KW-0472">Membrane</keyword>
<evidence type="ECO:0000313" key="10">
    <source>
        <dbReference type="EMBL" id="KAG8048033.1"/>
    </source>
</evidence>
<comment type="similarity">
    <text evidence="2 8">Belongs to the auxin efflux carrier (TC 2.A.69.1) family.</text>
</comment>
<keyword evidence="3 8" id="KW-0813">Transport</keyword>
<dbReference type="InterPro" id="IPR004776">
    <property type="entry name" value="Mem_transp_PIN-like"/>
</dbReference>
<accession>A0A8J5VHX2</accession>
<keyword evidence="11" id="KW-1185">Reference proteome</keyword>
<dbReference type="GO" id="GO:0009734">
    <property type="term" value="P:auxin-activated signaling pathway"/>
    <property type="evidence" value="ECO:0007669"/>
    <property type="project" value="UniProtKB-UniRule"/>
</dbReference>
<evidence type="ECO:0000256" key="4">
    <source>
        <dbReference type="ARBA" id="ARBA00022692"/>
    </source>
</evidence>
<evidence type="ECO:0000313" key="11">
    <source>
        <dbReference type="Proteomes" id="UP000729402"/>
    </source>
</evidence>
<evidence type="ECO:0000256" key="2">
    <source>
        <dbReference type="ARBA" id="ARBA00009177"/>
    </source>
</evidence>
<dbReference type="PANTHER" id="PTHR31752">
    <property type="entry name" value="AUXIN EFFLUX CARRIER COMPONENT 1B-RELATED"/>
    <property type="match status" value="1"/>
</dbReference>
<comment type="caution">
    <text evidence="10">The sequence shown here is derived from an EMBL/GenBank/DDBJ whole genome shotgun (WGS) entry which is preliminary data.</text>
</comment>
<evidence type="ECO:0000256" key="7">
    <source>
        <dbReference type="ARBA" id="ARBA00023294"/>
    </source>
</evidence>
<feature type="transmembrane region" description="Helical" evidence="8">
    <location>
        <begin position="358"/>
        <end position="382"/>
    </location>
</feature>
<comment type="function">
    <text evidence="8">May act as a component of the auxin efflux carrier.</text>
</comment>
<dbReference type="GO" id="GO:0005783">
    <property type="term" value="C:endoplasmic reticulum"/>
    <property type="evidence" value="ECO:0007669"/>
    <property type="project" value="TreeGrafter"/>
</dbReference>
<evidence type="ECO:0000256" key="1">
    <source>
        <dbReference type="ARBA" id="ARBA00004141"/>
    </source>
</evidence>
<keyword evidence="7 8" id="KW-0927">Auxin signaling pathway</keyword>
<reference evidence="10" key="1">
    <citation type="journal article" date="2021" name="bioRxiv">
        <title>Whole Genome Assembly and Annotation of Northern Wild Rice, Zizania palustris L., Supports a Whole Genome Duplication in the Zizania Genus.</title>
        <authorList>
            <person name="Haas M."/>
            <person name="Kono T."/>
            <person name="Macchietto M."/>
            <person name="Millas R."/>
            <person name="McGilp L."/>
            <person name="Shao M."/>
            <person name="Duquette J."/>
            <person name="Hirsch C.N."/>
            <person name="Kimball J."/>
        </authorList>
    </citation>
    <scope>NUCLEOTIDE SEQUENCE</scope>
    <source>
        <tissue evidence="10">Fresh leaf tissue</tissue>
    </source>
</reference>
<feature type="region of interest" description="Disordered" evidence="9">
    <location>
        <begin position="178"/>
        <end position="203"/>
    </location>
</feature>
<dbReference type="AlphaFoldDB" id="A0A8J5VHX2"/>
<dbReference type="EMBL" id="JAAALK010000290">
    <property type="protein sequence ID" value="KAG8048033.1"/>
    <property type="molecule type" value="Genomic_DNA"/>
</dbReference>
<feature type="transmembrane region" description="Helical" evidence="8">
    <location>
        <begin position="6"/>
        <end position="28"/>
    </location>
</feature>
<comment type="caution">
    <text evidence="8">Lacks conserved residue(s) required for the propagation of feature annotation.</text>
</comment>